<name>A0AAV4WZJ0_CAEEX</name>
<comment type="caution">
    <text evidence="1">The sequence shown here is derived from an EMBL/GenBank/DDBJ whole genome shotgun (WGS) entry which is preliminary data.</text>
</comment>
<sequence length="112" mass="12276">MSWHTLRPCKHLADSTSHQQCGTQCSVIAQTPANLSQTVLKTCPAYFMTTPTSPDPTTHQQSRMQCSVIAQTPANLSQTVLNVVELGLLINSSVSKLIEERQLIEGPRESVQ</sequence>
<evidence type="ECO:0000313" key="2">
    <source>
        <dbReference type="Proteomes" id="UP001054945"/>
    </source>
</evidence>
<organism evidence="1 2">
    <name type="scientific">Caerostris extrusa</name>
    <name type="common">Bark spider</name>
    <name type="synonym">Caerostris bankana</name>
    <dbReference type="NCBI Taxonomy" id="172846"/>
    <lineage>
        <taxon>Eukaryota</taxon>
        <taxon>Metazoa</taxon>
        <taxon>Ecdysozoa</taxon>
        <taxon>Arthropoda</taxon>
        <taxon>Chelicerata</taxon>
        <taxon>Arachnida</taxon>
        <taxon>Araneae</taxon>
        <taxon>Araneomorphae</taxon>
        <taxon>Entelegynae</taxon>
        <taxon>Araneoidea</taxon>
        <taxon>Araneidae</taxon>
        <taxon>Caerostris</taxon>
    </lineage>
</organism>
<keyword evidence="2" id="KW-1185">Reference proteome</keyword>
<accession>A0AAV4WZJ0</accession>
<dbReference type="EMBL" id="BPLR01016974">
    <property type="protein sequence ID" value="GIY87778.1"/>
    <property type="molecule type" value="Genomic_DNA"/>
</dbReference>
<evidence type="ECO:0000313" key="1">
    <source>
        <dbReference type="EMBL" id="GIY87778.1"/>
    </source>
</evidence>
<dbReference type="Proteomes" id="UP001054945">
    <property type="component" value="Unassembled WGS sequence"/>
</dbReference>
<reference evidence="1 2" key="1">
    <citation type="submission" date="2021-06" db="EMBL/GenBank/DDBJ databases">
        <title>Caerostris extrusa draft genome.</title>
        <authorList>
            <person name="Kono N."/>
            <person name="Arakawa K."/>
        </authorList>
    </citation>
    <scope>NUCLEOTIDE SEQUENCE [LARGE SCALE GENOMIC DNA]</scope>
</reference>
<proteinExistence type="predicted"/>
<gene>
    <name evidence="1" type="ORF">CEXT_690231</name>
</gene>
<dbReference type="AlphaFoldDB" id="A0AAV4WZJ0"/>
<protein>
    <submittedName>
        <fullName evidence="1">Uncharacterized protein</fullName>
    </submittedName>
</protein>